<sequence length="114" mass="13091">MEQQLAQLSAQMTILMNQMRQQTADFTERIASLEQQNTPQELVLYDEVKLNISDPKDIDLELFKFLPKFDGIKEQIKEITEKSTSPSKTATTTTCTNTHGRGRLQAIHTDNQEY</sequence>
<evidence type="ECO:0000256" key="1">
    <source>
        <dbReference type="SAM" id="Coils"/>
    </source>
</evidence>
<protein>
    <submittedName>
        <fullName evidence="3">(Mediterranean fruit fly) hypothetical protein</fullName>
    </submittedName>
</protein>
<dbReference type="AlphaFoldDB" id="A0A811UYI9"/>
<dbReference type="EMBL" id="CAJHJT010000023">
    <property type="protein sequence ID" value="CAD7002143.1"/>
    <property type="molecule type" value="Genomic_DNA"/>
</dbReference>
<proteinExistence type="predicted"/>
<name>A0A811UYI9_CERCA</name>
<feature type="region of interest" description="Disordered" evidence="2">
    <location>
        <begin position="80"/>
        <end position="114"/>
    </location>
</feature>
<comment type="caution">
    <text evidence="3">The sequence shown here is derived from an EMBL/GenBank/DDBJ whole genome shotgun (WGS) entry which is preliminary data.</text>
</comment>
<keyword evidence="1" id="KW-0175">Coiled coil</keyword>
<accession>A0A811UYI9</accession>
<feature type="coiled-coil region" evidence="1">
    <location>
        <begin position="5"/>
        <end position="36"/>
    </location>
</feature>
<evidence type="ECO:0000313" key="4">
    <source>
        <dbReference type="Proteomes" id="UP000606786"/>
    </source>
</evidence>
<reference evidence="3" key="1">
    <citation type="submission" date="2020-11" db="EMBL/GenBank/DDBJ databases">
        <authorList>
            <person name="Whitehead M."/>
        </authorList>
    </citation>
    <scope>NUCLEOTIDE SEQUENCE</scope>
    <source>
        <strain evidence="3">EGII</strain>
    </source>
</reference>
<gene>
    <name evidence="3" type="ORF">CCAP1982_LOCUS10631</name>
</gene>
<evidence type="ECO:0000313" key="3">
    <source>
        <dbReference type="EMBL" id="CAD7002143.1"/>
    </source>
</evidence>
<feature type="compositionally biased region" description="Low complexity" evidence="2">
    <location>
        <begin position="82"/>
        <end position="98"/>
    </location>
</feature>
<evidence type="ECO:0000256" key="2">
    <source>
        <dbReference type="SAM" id="MobiDB-lite"/>
    </source>
</evidence>
<dbReference type="Proteomes" id="UP000606786">
    <property type="component" value="Unassembled WGS sequence"/>
</dbReference>
<organism evidence="3 4">
    <name type="scientific">Ceratitis capitata</name>
    <name type="common">Mediterranean fruit fly</name>
    <name type="synonym">Tephritis capitata</name>
    <dbReference type="NCBI Taxonomy" id="7213"/>
    <lineage>
        <taxon>Eukaryota</taxon>
        <taxon>Metazoa</taxon>
        <taxon>Ecdysozoa</taxon>
        <taxon>Arthropoda</taxon>
        <taxon>Hexapoda</taxon>
        <taxon>Insecta</taxon>
        <taxon>Pterygota</taxon>
        <taxon>Neoptera</taxon>
        <taxon>Endopterygota</taxon>
        <taxon>Diptera</taxon>
        <taxon>Brachycera</taxon>
        <taxon>Muscomorpha</taxon>
        <taxon>Tephritoidea</taxon>
        <taxon>Tephritidae</taxon>
        <taxon>Ceratitis</taxon>
        <taxon>Ceratitis</taxon>
    </lineage>
</organism>
<keyword evidence="4" id="KW-1185">Reference proteome</keyword>